<dbReference type="AlphaFoldDB" id="A0AAW8VNA8"/>
<protein>
    <submittedName>
        <fullName evidence="1">Uncharacterized protein</fullName>
    </submittedName>
</protein>
<reference evidence="1" key="1">
    <citation type="submission" date="2023-08" db="EMBL/GenBank/DDBJ databases">
        <title>Reintroducing virulent viruses to syntetic microbiomes.</title>
        <authorList>
            <person name="Wilde J."/>
            <person name="Boyes R."/>
            <person name="Robinson A.V."/>
            <person name="Daisley B.A."/>
            <person name="Allen-Vercoe E."/>
        </authorList>
    </citation>
    <scope>NUCLEOTIDE SEQUENCE</scope>
    <source>
        <strain evidence="1">225I_12FAA</strain>
    </source>
</reference>
<evidence type="ECO:0000313" key="1">
    <source>
        <dbReference type="EMBL" id="MDT4513486.1"/>
    </source>
</evidence>
<organism evidence="1 2">
    <name type="scientific">Bacteroides cellulosilyticus</name>
    <dbReference type="NCBI Taxonomy" id="246787"/>
    <lineage>
        <taxon>Bacteria</taxon>
        <taxon>Pseudomonadati</taxon>
        <taxon>Bacteroidota</taxon>
        <taxon>Bacteroidia</taxon>
        <taxon>Bacteroidales</taxon>
        <taxon>Bacteroidaceae</taxon>
        <taxon>Bacteroides</taxon>
    </lineage>
</organism>
<dbReference type="RefSeq" id="WP_262893912.1">
    <property type="nucleotide sequence ID" value="NZ_JADMQL010000002.1"/>
</dbReference>
<evidence type="ECO:0000313" key="2">
    <source>
        <dbReference type="Proteomes" id="UP001266995"/>
    </source>
</evidence>
<dbReference type="Proteomes" id="UP001266995">
    <property type="component" value="Unassembled WGS sequence"/>
</dbReference>
<gene>
    <name evidence="1" type="ORF">RO785_21165</name>
</gene>
<sequence>MKFRIQKDFDNLYDATEEEVAFCIDKTLQFLQDMEKLIAFKGE</sequence>
<dbReference type="EMBL" id="JAVSNH010000001">
    <property type="protein sequence ID" value="MDT4513486.1"/>
    <property type="molecule type" value="Genomic_DNA"/>
</dbReference>
<name>A0AAW8VNA8_9BACE</name>
<accession>A0AAW8VNA8</accession>
<comment type="caution">
    <text evidence="1">The sequence shown here is derived from an EMBL/GenBank/DDBJ whole genome shotgun (WGS) entry which is preliminary data.</text>
</comment>
<proteinExistence type="predicted"/>